<proteinExistence type="predicted"/>
<sequence length="224" mass="25689">MWRTVRINQDHPDRLEISLTRTPPPSMLHDQANTLAKIRRSIAQVKHREAAETGWATEKAGPFHTPVEATRAERDITFTRKMPVRTIGTQTAPDPAMYRRCVSCLRHKLVWCYHVPSVVHLRRPHAANHCERNKTPTTVVQHSGTPKDASTLREIQNAVALRGKLREEQDRLIRSLPQIPEEDKLPQPILIPRKVTCCTSGKPTPLCPFHAMSWLRNQTPHRRT</sequence>
<keyword evidence="2" id="KW-1185">Reference proteome</keyword>
<organism evidence="1 2">
    <name type="scientific">Odynerus spinipes</name>
    <dbReference type="NCBI Taxonomy" id="1348599"/>
    <lineage>
        <taxon>Eukaryota</taxon>
        <taxon>Metazoa</taxon>
        <taxon>Ecdysozoa</taxon>
        <taxon>Arthropoda</taxon>
        <taxon>Hexapoda</taxon>
        <taxon>Insecta</taxon>
        <taxon>Pterygota</taxon>
        <taxon>Neoptera</taxon>
        <taxon>Endopterygota</taxon>
        <taxon>Hymenoptera</taxon>
        <taxon>Apocrita</taxon>
        <taxon>Aculeata</taxon>
        <taxon>Vespoidea</taxon>
        <taxon>Vespidae</taxon>
        <taxon>Eumeninae</taxon>
        <taxon>Odynerus</taxon>
    </lineage>
</organism>
<dbReference type="Proteomes" id="UP001258017">
    <property type="component" value="Unassembled WGS sequence"/>
</dbReference>
<name>A0AAD9VLA3_9HYME</name>
<accession>A0AAD9VLA3</accession>
<dbReference type="EMBL" id="JAIFRP010000938">
    <property type="protein sequence ID" value="KAK2577892.1"/>
    <property type="molecule type" value="Genomic_DNA"/>
</dbReference>
<evidence type="ECO:0000313" key="2">
    <source>
        <dbReference type="Proteomes" id="UP001258017"/>
    </source>
</evidence>
<comment type="caution">
    <text evidence="1">The sequence shown here is derived from an EMBL/GenBank/DDBJ whole genome shotgun (WGS) entry which is preliminary data.</text>
</comment>
<gene>
    <name evidence="1" type="ORF">KPH14_012690</name>
</gene>
<dbReference type="AlphaFoldDB" id="A0AAD9VLA3"/>
<protein>
    <submittedName>
        <fullName evidence="1">Uncharacterized protein</fullName>
    </submittedName>
</protein>
<reference evidence="1" key="2">
    <citation type="journal article" date="2023" name="Commun. Biol.">
        <title>Intrasexual cuticular hydrocarbon dimorphism in a wasp sheds light on hydrocarbon biosynthesis genes in Hymenoptera.</title>
        <authorList>
            <person name="Moris V.C."/>
            <person name="Podsiadlowski L."/>
            <person name="Martin S."/>
            <person name="Oeyen J.P."/>
            <person name="Donath A."/>
            <person name="Petersen M."/>
            <person name="Wilbrandt J."/>
            <person name="Misof B."/>
            <person name="Liedtke D."/>
            <person name="Thamm M."/>
            <person name="Scheiner R."/>
            <person name="Schmitt T."/>
            <person name="Niehuis O."/>
        </authorList>
    </citation>
    <scope>NUCLEOTIDE SEQUENCE</scope>
    <source>
        <strain evidence="1">GBR_01_08_01A</strain>
    </source>
</reference>
<reference evidence="1" key="1">
    <citation type="submission" date="2021-08" db="EMBL/GenBank/DDBJ databases">
        <authorList>
            <person name="Misof B."/>
            <person name="Oliver O."/>
            <person name="Podsiadlowski L."/>
            <person name="Donath A."/>
            <person name="Peters R."/>
            <person name="Mayer C."/>
            <person name="Rust J."/>
            <person name="Gunkel S."/>
            <person name="Lesny P."/>
            <person name="Martin S."/>
            <person name="Oeyen J.P."/>
            <person name="Petersen M."/>
            <person name="Panagiotis P."/>
            <person name="Wilbrandt J."/>
            <person name="Tanja T."/>
        </authorList>
    </citation>
    <scope>NUCLEOTIDE SEQUENCE</scope>
    <source>
        <strain evidence="1">GBR_01_08_01A</strain>
        <tissue evidence="1">Thorax + abdomen</tissue>
    </source>
</reference>
<evidence type="ECO:0000313" key="1">
    <source>
        <dbReference type="EMBL" id="KAK2577892.1"/>
    </source>
</evidence>